<evidence type="ECO:0000313" key="2">
    <source>
        <dbReference type="EMBL" id="UYG17980.1"/>
    </source>
</evidence>
<feature type="region of interest" description="Disordered" evidence="1">
    <location>
        <begin position="1"/>
        <end position="25"/>
    </location>
</feature>
<dbReference type="SUPFAM" id="SSF52540">
    <property type="entry name" value="P-loop containing nucleoside triphosphate hydrolases"/>
    <property type="match status" value="1"/>
</dbReference>
<dbReference type="EMBL" id="CP107020">
    <property type="protein sequence ID" value="UYG17980.1"/>
    <property type="molecule type" value="Genomic_DNA"/>
</dbReference>
<gene>
    <name evidence="2" type="ORF">BRM3_06075</name>
</gene>
<dbReference type="InterPro" id="IPR050625">
    <property type="entry name" value="ParA/MinD_ATPase"/>
</dbReference>
<dbReference type="InterPro" id="IPR027417">
    <property type="entry name" value="P-loop_NTPase"/>
</dbReference>
<proteinExistence type="predicted"/>
<reference evidence="2" key="1">
    <citation type="submission" date="2022-10" db="EMBL/GenBank/DDBJ databases">
        <title>Whole-Genome Sequencing of Brachybacterium huguangmaarense BRM-3, Isolated from Betula schmidtii.</title>
        <authorList>
            <person name="Haam D."/>
        </authorList>
    </citation>
    <scope>NUCLEOTIDE SEQUENCE</scope>
    <source>
        <strain evidence="2">BRM-3</strain>
    </source>
</reference>
<dbReference type="Proteomes" id="UP001164305">
    <property type="component" value="Chromosome"/>
</dbReference>
<evidence type="ECO:0000256" key="1">
    <source>
        <dbReference type="SAM" id="MobiDB-lite"/>
    </source>
</evidence>
<accession>A0ABY6G447</accession>
<dbReference type="RefSeq" id="WP_263595186.1">
    <property type="nucleotide sequence ID" value="NZ_CP107020.1"/>
</dbReference>
<organism evidence="2 3">
    <name type="scientific">Brachybacterium huguangmaarense</name>
    <dbReference type="NCBI Taxonomy" id="1652028"/>
    <lineage>
        <taxon>Bacteria</taxon>
        <taxon>Bacillati</taxon>
        <taxon>Actinomycetota</taxon>
        <taxon>Actinomycetes</taxon>
        <taxon>Micrococcales</taxon>
        <taxon>Dermabacteraceae</taxon>
        <taxon>Brachybacterium</taxon>
    </lineage>
</organism>
<dbReference type="PANTHER" id="PTHR43384:SF11">
    <property type="entry name" value="SEPTUM SITE DETERMINING PROTEIN"/>
    <property type="match status" value="1"/>
</dbReference>
<protein>
    <recommendedName>
        <fullName evidence="4">Septum formation initiator</fullName>
    </recommendedName>
</protein>
<keyword evidence="3" id="KW-1185">Reference proteome</keyword>
<feature type="compositionally biased region" description="Low complexity" evidence="1">
    <location>
        <begin position="13"/>
        <end position="25"/>
    </location>
</feature>
<evidence type="ECO:0008006" key="4">
    <source>
        <dbReference type="Google" id="ProtNLM"/>
    </source>
</evidence>
<evidence type="ECO:0000313" key="3">
    <source>
        <dbReference type="Proteomes" id="UP001164305"/>
    </source>
</evidence>
<dbReference type="PANTHER" id="PTHR43384">
    <property type="entry name" value="SEPTUM SITE-DETERMINING PROTEIN MIND HOMOLOG, CHLOROPLASTIC-RELATED"/>
    <property type="match status" value="1"/>
</dbReference>
<dbReference type="Gene3D" id="3.40.50.300">
    <property type="entry name" value="P-loop containing nucleotide triphosphate hydrolases"/>
    <property type="match status" value="1"/>
</dbReference>
<name>A0ABY6G447_9MICO</name>
<sequence length="369" mass="36974">MTRSAIAPPPSRTSPASWPAASSRPASVFPSAEPGVVSWLGGPDALRQLAADHVGALGARLVDAAPHDPGPGVALGSVAVLARRSARRGATRPAGTVIALAPDGDIGEEHWRACLEGGVRAVVRLPADSARLLDLLAASVRRTSRGLVIGVVGGCGGAGASSLAARLAGAAARSGSSAVLVDADPLGGGLDVLVEAAGMPGARWEDVGGLGGDDGGALRDGLPVVDGVHVLVAREAALPTPEQAVAAVAALAPLDGTVVVDVGTGTVEAVLPLLDHVVLVVPATDHAVRAAARRLHGWGLRRGRVHLLVRRTGPLSPGDVAERLGLRTSGAFRDAAAGVVPLLDVRRRGADAACRRLLDRLAADAGEGR</sequence>